<dbReference type="RefSeq" id="WP_279945251.1">
    <property type="nucleotide sequence ID" value="NZ_JAOCBF010000107.1"/>
</dbReference>
<feature type="region of interest" description="Disordered" evidence="1">
    <location>
        <begin position="716"/>
        <end position="737"/>
    </location>
</feature>
<comment type="caution">
    <text evidence="2">The sequence shown here is derived from an EMBL/GenBank/DDBJ whole genome shotgun (WGS) entry which is preliminary data.</text>
</comment>
<accession>A0AAJ1L156</accession>
<proteinExistence type="predicted"/>
<dbReference type="AlphaFoldDB" id="A0AAJ1L156"/>
<evidence type="ECO:0000313" key="2">
    <source>
        <dbReference type="EMBL" id="MDH0967473.1"/>
    </source>
</evidence>
<feature type="region of interest" description="Disordered" evidence="1">
    <location>
        <begin position="316"/>
        <end position="377"/>
    </location>
</feature>
<gene>
    <name evidence="2" type="ORF">N5C89_32100</name>
</gene>
<dbReference type="Proteomes" id="UP001159937">
    <property type="component" value="Unassembled WGS sequence"/>
</dbReference>
<feature type="compositionally biased region" description="Low complexity" evidence="1">
    <location>
        <begin position="367"/>
        <end position="377"/>
    </location>
</feature>
<evidence type="ECO:0000313" key="3">
    <source>
        <dbReference type="Proteomes" id="UP001159937"/>
    </source>
</evidence>
<feature type="compositionally biased region" description="Basic and acidic residues" evidence="1">
    <location>
        <begin position="316"/>
        <end position="366"/>
    </location>
</feature>
<reference evidence="2" key="1">
    <citation type="submission" date="2022-09" db="EMBL/GenBank/DDBJ databases">
        <title>Intensive care unit water sources are persistently colonized with multi-drug resistant bacteria and are the site of extensive horizontal gene transfer of antibiotic resistance genes.</title>
        <authorList>
            <person name="Diorio-Toth L."/>
        </authorList>
    </citation>
    <scope>NUCLEOTIDE SEQUENCE</scope>
    <source>
        <strain evidence="2">GD03918</strain>
    </source>
</reference>
<organism evidence="2 3">
    <name type="scientific">Klebsiella michiganensis</name>
    <dbReference type="NCBI Taxonomy" id="1134687"/>
    <lineage>
        <taxon>Bacteria</taxon>
        <taxon>Pseudomonadati</taxon>
        <taxon>Pseudomonadota</taxon>
        <taxon>Gammaproteobacteria</taxon>
        <taxon>Enterobacterales</taxon>
        <taxon>Enterobacteriaceae</taxon>
        <taxon>Klebsiella/Raoultella group</taxon>
        <taxon>Klebsiella</taxon>
    </lineage>
</organism>
<dbReference type="EMBL" id="JAOCBF010000107">
    <property type="protein sequence ID" value="MDH0967473.1"/>
    <property type="molecule type" value="Genomic_DNA"/>
</dbReference>
<sequence length="737" mass="79783">MAKKERAVVEIDGDVSGLNKAIGQAEKKLDGFSQNVGGSVGGLAKDFSGGLGAVSGGLTGLASGIGLVVTATAGLVLKLNAAVRQLNQLSTQSGVSVEELQKLQKAFYDTGLGIDKFADLNQDALDKLGDAVANGGSVADDLKSVGLSVKDYIKYMGDKDGGIKALINMYYDLQKAGASTAEVKFLMESVASDSSRLGEVLNRSANANDAWNVIQGQSVAVTNETAEAFKTFDKNLDATITTGQRFLYDWIKPTIDELNGLYDLMNKSWTETELVNMLKKGTKDFFLGGDGIIPDTLRSITGVDATEVPSQARTDMLAKQREEQQKKEAERSAKLKKEQEDRLSKLQEKREADEKKKEDDKAKKAQDSAIKSAQSAAKAKAAEAKKAADERIKAQRELDAQLADMTIGESDRQFAIFERQQNEITAKIKENGKVLKLSQKDLDSYLAKQREYASYQRTEMTNQMIGYSDPNAQMKTNIGLLQSGSLNSTQKGFLADQQAQGLGDNPNQQNQINQNNQAMQLELQQNELLLKGHEDYEKRKAQITAKYASQAVAIQNQETTQLLQGMENSFGQIGDGMAAAFGESSAAAQAAFAVQKGVTISMTILKIQEALASALALGFPQNIPAYAQIAAMGMSIISTAKGTNAGQFHGGIDELPSSYDNKSFMLKAGERVVQPEANKKLTSFLDNQEKGGSSGDVNVNAPLYVYGSDDDKQFQEKLKKHQNSIVQAVRDSQRRNS</sequence>
<name>A0AAJ1L156_9ENTR</name>
<evidence type="ECO:0000256" key="1">
    <source>
        <dbReference type="SAM" id="MobiDB-lite"/>
    </source>
</evidence>
<protein>
    <submittedName>
        <fullName evidence="2">Uncharacterized protein</fullName>
    </submittedName>
</protein>